<dbReference type="Pfam" id="PF20560">
    <property type="entry name" value="MotA_N"/>
    <property type="match status" value="1"/>
</dbReference>
<dbReference type="InterPro" id="IPR046786">
    <property type="entry name" value="MotA_N"/>
</dbReference>
<protein>
    <submittedName>
        <fullName evidence="11">Flagellar motor protein</fullName>
    </submittedName>
</protein>
<evidence type="ECO:0000259" key="9">
    <source>
        <dbReference type="Pfam" id="PF01618"/>
    </source>
</evidence>
<keyword evidence="7" id="KW-0813">Transport</keyword>
<comment type="similarity">
    <text evidence="7">Belongs to the exbB/tolQ family.</text>
</comment>
<evidence type="ECO:0000313" key="11">
    <source>
        <dbReference type="EMBL" id="MFC4619252.1"/>
    </source>
</evidence>
<comment type="subcellular location">
    <subcellularLocation>
        <location evidence="1">Cell membrane</location>
        <topology evidence="1">Multi-pass membrane protein</topology>
    </subcellularLocation>
    <subcellularLocation>
        <location evidence="7">Membrane</location>
        <topology evidence="7">Multi-pass membrane protein</topology>
    </subcellularLocation>
</comment>
<name>A0ABV9GLR5_9BACL</name>
<evidence type="ECO:0000256" key="4">
    <source>
        <dbReference type="ARBA" id="ARBA00022779"/>
    </source>
</evidence>
<evidence type="ECO:0000256" key="2">
    <source>
        <dbReference type="ARBA" id="ARBA00022475"/>
    </source>
</evidence>
<organism evidence="11 12">
    <name type="scientific">Camelliibacillus cellulosilyticus</name>
    <dbReference type="NCBI Taxonomy" id="2174486"/>
    <lineage>
        <taxon>Bacteria</taxon>
        <taxon>Bacillati</taxon>
        <taxon>Bacillota</taxon>
        <taxon>Bacilli</taxon>
        <taxon>Bacillales</taxon>
        <taxon>Sporolactobacillaceae</taxon>
        <taxon>Camelliibacillus</taxon>
    </lineage>
</organism>
<keyword evidence="3 8" id="KW-0812">Transmembrane</keyword>
<dbReference type="EMBL" id="JBHSFW010000006">
    <property type="protein sequence ID" value="MFC4619252.1"/>
    <property type="molecule type" value="Genomic_DNA"/>
</dbReference>
<feature type="domain" description="MotA/TolQ/ExbB proton channel" evidence="9">
    <location>
        <begin position="103"/>
        <end position="220"/>
    </location>
</feature>
<keyword evidence="12" id="KW-1185">Reference proteome</keyword>
<keyword evidence="4" id="KW-0283">Flagellar rotation</keyword>
<keyword evidence="7" id="KW-0653">Protein transport</keyword>
<dbReference type="PANTHER" id="PTHR30433:SF3">
    <property type="entry name" value="MOTILITY PROTEIN A"/>
    <property type="match status" value="1"/>
</dbReference>
<keyword evidence="2" id="KW-1003">Cell membrane</keyword>
<evidence type="ECO:0000256" key="6">
    <source>
        <dbReference type="ARBA" id="ARBA00023136"/>
    </source>
</evidence>
<dbReference type="Proteomes" id="UP001596022">
    <property type="component" value="Unassembled WGS sequence"/>
</dbReference>
<dbReference type="RefSeq" id="WP_376846345.1">
    <property type="nucleotide sequence ID" value="NZ_JBHSFW010000006.1"/>
</dbReference>
<proteinExistence type="inferred from homology"/>
<keyword evidence="11" id="KW-0966">Cell projection</keyword>
<dbReference type="PANTHER" id="PTHR30433">
    <property type="entry name" value="CHEMOTAXIS PROTEIN MOTA"/>
    <property type="match status" value="1"/>
</dbReference>
<feature type="transmembrane region" description="Helical" evidence="8">
    <location>
        <begin position="182"/>
        <end position="204"/>
    </location>
</feature>
<keyword evidence="5 8" id="KW-1133">Transmembrane helix</keyword>
<feature type="transmembrane region" description="Helical" evidence="8">
    <location>
        <begin position="29"/>
        <end position="53"/>
    </location>
</feature>
<dbReference type="NCBIfam" id="NF006583">
    <property type="entry name" value="PRK09109.1"/>
    <property type="match status" value="1"/>
</dbReference>
<evidence type="ECO:0000256" key="7">
    <source>
        <dbReference type="RuleBase" id="RU004057"/>
    </source>
</evidence>
<reference evidence="12" key="1">
    <citation type="journal article" date="2019" name="Int. J. Syst. Evol. Microbiol.">
        <title>The Global Catalogue of Microorganisms (GCM) 10K type strain sequencing project: providing services to taxonomists for standard genome sequencing and annotation.</title>
        <authorList>
            <consortium name="The Broad Institute Genomics Platform"/>
            <consortium name="The Broad Institute Genome Sequencing Center for Infectious Disease"/>
            <person name="Wu L."/>
            <person name="Ma J."/>
        </authorList>
    </citation>
    <scope>NUCLEOTIDE SEQUENCE [LARGE SCALE GENOMIC DNA]</scope>
    <source>
        <strain evidence="12">CGMCC 1.16306</strain>
    </source>
</reference>
<evidence type="ECO:0000256" key="5">
    <source>
        <dbReference type="ARBA" id="ARBA00022989"/>
    </source>
</evidence>
<dbReference type="InterPro" id="IPR047055">
    <property type="entry name" value="MotA-like"/>
</dbReference>
<evidence type="ECO:0000256" key="1">
    <source>
        <dbReference type="ARBA" id="ARBA00004651"/>
    </source>
</evidence>
<evidence type="ECO:0000256" key="8">
    <source>
        <dbReference type="SAM" id="Phobius"/>
    </source>
</evidence>
<keyword evidence="6 8" id="KW-0472">Membrane</keyword>
<evidence type="ECO:0000256" key="3">
    <source>
        <dbReference type="ARBA" id="ARBA00022692"/>
    </source>
</evidence>
<dbReference type="InterPro" id="IPR002898">
    <property type="entry name" value="MotA_ExbB_proton_chnl"/>
</dbReference>
<comment type="caution">
    <text evidence="11">The sequence shown here is derived from an EMBL/GenBank/DDBJ whole genome shotgun (WGS) entry which is preliminary data.</text>
</comment>
<accession>A0ABV9GLR5</accession>
<feature type="transmembrane region" description="Helical" evidence="8">
    <location>
        <begin position="149"/>
        <end position="170"/>
    </location>
</feature>
<feature type="domain" description="Motility protein A N-terminal" evidence="10">
    <location>
        <begin position="6"/>
        <end position="87"/>
    </location>
</feature>
<gene>
    <name evidence="11" type="ORF">ACFO4N_11055</name>
</gene>
<keyword evidence="11" id="KW-0969">Cilium</keyword>
<evidence type="ECO:0000259" key="10">
    <source>
        <dbReference type="Pfam" id="PF20560"/>
    </source>
</evidence>
<dbReference type="Pfam" id="PF01618">
    <property type="entry name" value="MotA_ExbB"/>
    <property type="match status" value="1"/>
</dbReference>
<evidence type="ECO:0000313" key="12">
    <source>
        <dbReference type="Proteomes" id="UP001596022"/>
    </source>
</evidence>
<keyword evidence="11" id="KW-0282">Flagellum</keyword>
<sequence>MDFATIIGLIIGLCALIFGFVIEGGSLSALLQGTAALIVFGGTIGAVVVGFPFRTLKRVPFILKYAFFEKRFRPEETIDKLVDLANVSRREGLLALEGHLDDNKDNEFLREGIQMIIDGGEPEMIQDILNRRIDRYEENILSIGKVFEAAGGFAPTMGIIGTVMGLIHVLGGLDDPSSLGPAIAVAFIATLYGVASANIIYLPIFNKIKARLEQDVMIMELQAEGLMSIQSGENTTIIKSKLTAFLDRSGRKKASHDDIIPDSQADVTIDG</sequence>